<evidence type="ECO:0000313" key="2">
    <source>
        <dbReference type="EMBL" id="CAH2047661.1"/>
    </source>
</evidence>
<name>A0ABN8I6A1_9NEOP</name>
<dbReference type="Proteomes" id="UP000837857">
    <property type="component" value="Chromosome 17"/>
</dbReference>
<proteinExistence type="predicted"/>
<protein>
    <submittedName>
        <fullName evidence="2">Uncharacterized protein</fullName>
    </submittedName>
</protein>
<sequence length="96" mass="9865">MQVVRGLRCGGEGMNDAPVQQCGSMSGRGAPPAPQAAGAGGRARGAVREAASATQKLFEKNIASKYCIARLGCILKSMELDGLGARPWHSAPHCTA</sequence>
<keyword evidence="3" id="KW-1185">Reference proteome</keyword>
<gene>
    <name evidence="2" type="ORF">IPOD504_LOCUS5879</name>
</gene>
<dbReference type="EMBL" id="OW152829">
    <property type="protein sequence ID" value="CAH2047661.1"/>
    <property type="molecule type" value="Genomic_DNA"/>
</dbReference>
<organism evidence="2 3">
    <name type="scientific">Iphiclides podalirius</name>
    <name type="common">scarce swallowtail</name>
    <dbReference type="NCBI Taxonomy" id="110791"/>
    <lineage>
        <taxon>Eukaryota</taxon>
        <taxon>Metazoa</taxon>
        <taxon>Ecdysozoa</taxon>
        <taxon>Arthropoda</taxon>
        <taxon>Hexapoda</taxon>
        <taxon>Insecta</taxon>
        <taxon>Pterygota</taxon>
        <taxon>Neoptera</taxon>
        <taxon>Endopterygota</taxon>
        <taxon>Lepidoptera</taxon>
        <taxon>Glossata</taxon>
        <taxon>Ditrysia</taxon>
        <taxon>Papilionoidea</taxon>
        <taxon>Papilionidae</taxon>
        <taxon>Papilioninae</taxon>
        <taxon>Iphiclides</taxon>
    </lineage>
</organism>
<evidence type="ECO:0000313" key="3">
    <source>
        <dbReference type="Proteomes" id="UP000837857"/>
    </source>
</evidence>
<feature type="region of interest" description="Disordered" evidence="1">
    <location>
        <begin position="1"/>
        <end position="42"/>
    </location>
</feature>
<accession>A0ABN8I6A1</accession>
<reference evidence="2" key="1">
    <citation type="submission" date="2022-03" db="EMBL/GenBank/DDBJ databases">
        <authorList>
            <person name="Martin H S."/>
        </authorList>
    </citation>
    <scope>NUCLEOTIDE SEQUENCE</scope>
</reference>
<feature type="non-terminal residue" evidence="2">
    <location>
        <position position="96"/>
    </location>
</feature>
<evidence type="ECO:0000256" key="1">
    <source>
        <dbReference type="SAM" id="MobiDB-lite"/>
    </source>
</evidence>